<dbReference type="InterPro" id="IPR001750">
    <property type="entry name" value="ND/Mrp_TM"/>
</dbReference>
<dbReference type="HAMAP" id="MF_00862">
    <property type="entry name" value="DabB"/>
    <property type="match status" value="1"/>
</dbReference>
<dbReference type="Proteomes" id="UP000184295">
    <property type="component" value="Unassembled WGS sequence"/>
</dbReference>
<comment type="subcellular location">
    <subcellularLocation>
        <location evidence="7">Cell membrane</location>
        <topology evidence="7">Multi-pass membrane protein</topology>
    </subcellularLocation>
    <subcellularLocation>
        <location evidence="1">Endomembrane system</location>
        <topology evidence="1">Multi-pass membrane protein</topology>
    </subcellularLocation>
    <subcellularLocation>
        <location evidence="8">Membrane</location>
        <topology evidence="8">Multi-pass membrane protein</topology>
    </subcellularLocation>
</comment>
<dbReference type="InterPro" id="IPR046396">
    <property type="entry name" value="Transporter_DabB"/>
</dbReference>
<feature type="transmembrane region" description="Helical" evidence="7">
    <location>
        <begin position="255"/>
        <end position="277"/>
    </location>
</feature>
<evidence type="ECO:0000256" key="6">
    <source>
        <dbReference type="ARBA" id="ARBA00023136"/>
    </source>
</evidence>
<dbReference type="InterPro" id="IPR003945">
    <property type="entry name" value="NU5C-like"/>
</dbReference>
<evidence type="ECO:0000259" key="9">
    <source>
        <dbReference type="Pfam" id="PF00361"/>
    </source>
</evidence>
<dbReference type="PANTHER" id="PTHR42829:SF1">
    <property type="entry name" value="INORGANIC CARBON TRANSPORTER SUBUNIT DABB-RELATED"/>
    <property type="match status" value="1"/>
</dbReference>
<feature type="transmembrane region" description="Helical" evidence="7">
    <location>
        <begin position="38"/>
        <end position="59"/>
    </location>
</feature>
<dbReference type="GO" id="GO:0005886">
    <property type="term" value="C:plasma membrane"/>
    <property type="evidence" value="ECO:0007669"/>
    <property type="project" value="UniProtKB-SubCell"/>
</dbReference>
<dbReference type="GO" id="GO:0042773">
    <property type="term" value="P:ATP synthesis coupled electron transport"/>
    <property type="evidence" value="ECO:0007669"/>
    <property type="project" value="InterPro"/>
</dbReference>
<evidence type="ECO:0000256" key="4">
    <source>
        <dbReference type="ARBA" id="ARBA00022692"/>
    </source>
</evidence>
<feature type="transmembrane region" description="Helical" evidence="7">
    <location>
        <begin position="221"/>
        <end position="243"/>
    </location>
</feature>
<feature type="transmembrane region" description="Helical" evidence="7">
    <location>
        <begin position="475"/>
        <end position="495"/>
    </location>
</feature>
<dbReference type="Pfam" id="PF00361">
    <property type="entry name" value="Proton_antipo_M"/>
    <property type="match status" value="1"/>
</dbReference>
<name>A0A1M4WNY1_9ACTN</name>
<dbReference type="AlphaFoldDB" id="A0A1M4WNY1"/>
<evidence type="ECO:0000256" key="7">
    <source>
        <dbReference type="HAMAP-Rule" id="MF_00862"/>
    </source>
</evidence>
<keyword evidence="12" id="KW-1185">Reference proteome</keyword>
<dbReference type="Pfam" id="PF00662">
    <property type="entry name" value="Proton_antipo_N"/>
    <property type="match status" value="1"/>
</dbReference>
<feature type="transmembrane region" description="Helical" evidence="7">
    <location>
        <begin position="432"/>
        <end position="451"/>
    </location>
</feature>
<dbReference type="GO" id="GO:0015990">
    <property type="term" value="P:electron transport coupled proton transport"/>
    <property type="evidence" value="ECO:0007669"/>
    <property type="project" value="TreeGrafter"/>
</dbReference>
<evidence type="ECO:0000256" key="8">
    <source>
        <dbReference type="RuleBase" id="RU000320"/>
    </source>
</evidence>
<comment type="subunit">
    <text evidence="7">Forms a complex with DabA.</text>
</comment>
<keyword evidence="5 7" id="KW-1133">Transmembrane helix</keyword>
<comment type="similarity">
    <text evidence="7">Belongs to the inorganic carbon transporter (TC 9.A.2) DabB family.</text>
</comment>
<dbReference type="GO" id="GO:0012505">
    <property type="term" value="C:endomembrane system"/>
    <property type="evidence" value="ECO:0007669"/>
    <property type="project" value="UniProtKB-SubCell"/>
</dbReference>
<feature type="transmembrane region" description="Helical" evidence="7">
    <location>
        <begin position="6"/>
        <end position="26"/>
    </location>
</feature>
<keyword evidence="6 7" id="KW-0472">Membrane</keyword>
<proteinExistence type="inferred from homology"/>
<evidence type="ECO:0000313" key="11">
    <source>
        <dbReference type="EMBL" id="SHE82887.1"/>
    </source>
</evidence>
<evidence type="ECO:0000313" key="12">
    <source>
        <dbReference type="Proteomes" id="UP000184295"/>
    </source>
</evidence>
<dbReference type="OrthoDB" id="9811798at2"/>
<dbReference type="GO" id="GO:0008137">
    <property type="term" value="F:NADH dehydrogenase (ubiquinone) activity"/>
    <property type="evidence" value="ECO:0007669"/>
    <property type="project" value="InterPro"/>
</dbReference>
<gene>
    <name evidence="7" type="primary">dabB</name>
    <name evidence="11" type="ORF">SAMN02745225_01735</name>
</gene>
<feature type="transmembrane region" description="Helical" evidence="7">
    <location>
        <begin position="183"/>
        <end position="206"/>
    </location>
</feature>
<dbReference type="InterPro" id="IPR001516">
    <property type="entry name" value="Proton_antipo_N"/>
</dbReference>
<dbReference type="STRING" id="1121881.SAMN02745225_01735"/>
<comment type="function">
    <text evidence="7">Part of an energy-coupled inorganic carbon pump.</text>
</comment>
<feature type="transmembrane region" description="Helical" evidence="7">
    <location>
        <begin position="79"/>
        <end position="99"/>
    </location>
</feature>
<keyword evidence="2 7" id="KW-0813">Transport</keyword>
<feature type="domain" description="NADH:quinone oxidoreductase/Mrp antiporter transmembrane" evidence="9">
    <location>
        <begin position="137"/>
        <end position="359"/>
    </location>
</feature>
<accession>A0A1M4WNY1</accession>
<keyword evidence="3 7" id="KW-1003">Cell membrane</keyword>
<keyword evidence="4 7" id="KW-0812">Transmembrane</keyword>
<reference evidence="12" key="1">
    <citation type="submission" date="2016-11" db="EMBL/GenBank/DDBJ databases">
        <authorList>
            <person name="Varghese N."/>
            <person name="Submissions S."/>
        </authorList>
    </citation>
    <scope>NUCLEOTIDE SEQUENCE [LARGE SCALE GENOMIC DNA]</scope>
    <source>
        <strain evidence="12">DSM 19514</strain>
    </source>
</reference>
<evidence type="ECO:0000259" key="10">
    <source>
        <dbReference type="Pfam" id="PF00662"/>
    </source>
</evidence>
<organism evidence="11 12">
    <name type="scientific">Ferrithrix thermotolerans DSM 19514</name>
    <dbReference type="NCBI Taxonomy" id="1121881"/>
    <lineage>
        <taxon>Bacteria</taxon>
        <taxon>Bacillati</taxon>
        <taxon>Actinomycetota</taxon>
        <taxon>Acidimicrobiia</taxon>
        <taxon>Acidimicrobiales</taxon>
        <taxon>Acidimicrobiaceae</taxon>
        <taxon>Ferrithrix</taxon>
    </lineage>
</organism>
<evidence type="ECO:0000256" key="5">
    <source>
        <dbReference type="ARBA" id="ARBA00022989"/>
    </source>
</evidence>
<sequence length="547" mass="59104">MVREITSTFILVGPLPYLIAGLLIGVGADRHKSLERSVSTKAAWFALLCAIGAGVGFVLTPQHDATIVSVSLPAPFVAFKIATLINPLTLIMFLLVSYMGSIVSRFSSSYMAGDIHEGRFHRWLSLTLGAFLLLITADNMWEFWIFFVAASVSLHKLLVFYKERPLAVVAARKKFILSRVADVSLFTAFVLIATNLKVSSISAAVLRVDRLHYPLQTDLQIAAGLVVLTAILKSGVFPLHGWLIQVMEAPTQVSALLHAGLIYTGAFLLLRVSSLIAHVQWSWTVLVIVGLGSILVSSLAMMAETNIKESLAYSTSAQLGFMMMECGLGLYSVAVLHIVAHSVYKAHAFLSSGSVVDNFRGATLQKTKADQTITRALLAIVVSGVVTFFVGMVFGVRFQSQPTLLAVGVILTMAMSQLLLQGLNQSARASAALLVRVAVISIFVCGAYFALHDLSTLVLASSVPSDHVQADRVPIWLLTVVGVSFTTLLLVQQLLPRLSATRFGKALYAGIYNGLYVDLFLSQVMNLDATKISKSKLSSSSKHSLSR</sequence>
<evidence type="ECO:0000256" key="3">
    <source>
        <dbReference type="ARBA" id="ARBA00022475"/>
    </source>
</evidence>
<feature type="transmembrane region" description="Helical" evidence="7">
    <location>
        <begin position="120"/>
        <end position="137"/>
    </location>
</feature>
<protein>
    <recommendedName>
        <fullName evidence="7">Probable inorganic carbon transporter subunit DabB</fullName>
    </recommendedName>
</protein>
<feature type="transmembrane region" description="Helical" evidence="7">
    <location>
        <begin position="376"/>
        <end position="396"/>
    </location>
</feature>
<feature type="transmembrane region" description="Helical" evidence="7">
    <location>
        <begin position="402"/>
        <end position="420"/>
    </location>
</feature>
<evidence type="ECO:0000256" key="2">
    <source>
        <dbReference type="ARBA" id="ARBA00022448"/>
    </source>
</evidence>
<evidence type="ECO:0000256" key="1">
    <source>
        <dbReference type="ARBA" id="ARBA00004127"/>
    </source>
</evidence>
<dbReference type="PRINTS" id="PR01434">
    <property type="entry name" value="NADHDHGNASE5"/>
</dbReference>
<dbReference type="PANTHER" id="PTHR42829">
    <property type="entry name" value="NADH-UBIQUINONE OXIDOREDUCTASE CHAIN 5"/>
    <property type="match status" value="1"/>
</dbReference>
<dbReference type="GO" id="GO:0003954">
    <property type="term" value="F:NADH dehydrogenase activity"/>
    <property type="evidence" value="ECO:0007669"/>
    <property type="project" value="TreeGrafter"/>
</dbReference>
<feature type="domain" description="NADH-Ubiquinone oxidoreductase (complex I) chain 5 N-terminal" evidence="10">
    <location>
        <begin position="79"/>
        <end position="120"/>
    </location>
</feature>
<dbReference type="EMBL" id="FQUL01000027">
    <property type="protein sequence ID" value="SHE82887.1"/>
    <property type="molecule type" value="Genomic_DNA"/>
</dbReference>
<feature type="transmembrane region" description="Helical" evidence="7">
    <location>
        <begin position="283"/>
        <end position="303"/>
    </location>
</feature>
<dbReference type="RefSeq" id="WP_072791382.1">
    <property type="nucleotide sequence ID" value="NZ_FQUL01000027.1"/>
</dbReference>